<protein>
    <submittedName>
        <fullName evidence="2">Uncharacterized protein</fullName>
    </submittedName>
</protein>
<accession>A0A838CKH7</accession>
<dbReference type="AlphaFoldDB" id="A0A838CKH7"/>
<dbReference type="RefSeq" id="WP_181194441.1">
    <property type="nucleotide sequence ID" value="NZ_JABFEE010000003.1"/>
</dbReference>
<comment type="caution">
    <text evidence="2">The sequence shown here is derived from an EMBL/GenBank/DDBJ whole genome shotgun (WGS) entry which is preliminary data.</text>
</comment>
<evidence type="ECO:0000313" key="2">
    <source>
        <dbReference type="EMBL" id="MBA1835020.1"/>
    </source>
</evidence>
<keyword evidence="1" id="KW-0472">Membrane</keyword>
<gene>
    <name evidence="2" type="ORF">HMC16_04645</name>
</gene>
<keyword evidence="1" id="KW-1133">Transmembrane helix</keyword>
<keyword evidence="1" id="KW-0812">Transmembrane</keyword>
<name>A0A838CKH7_9CORY</name>
<evidence type="ECO:0000313" key="3">
    <source>
        <dbReference type="Proteomes" id="UP000581408"/>
    </source>
</evidence>
<organism evidence="2 3">
    <name type="scientific">Corynebacterium wankanglinii</name>
    <dbReference type="NCBI Taxonomy" id="2735136"/>
    <lineage>
        <taxon>Bacteria</taxon>
        <taxon>Bacillati</taxon>
        <taxon>Actinomycetota</taxon>
        <taxon>Actinomycetes</taxon>
        <taxon>Mycobacteriales</taxon>
        <taxon>Corynebacteriaceae</taxon>
        <taxon>Corynebacterium</taxon>
    </lineage>
</organism>
<feature type="transmembrane region" description="Helical" evidence="1">
    <location>
        <begin position="303"/>
        <end position="324"/>
    </location>
</feature>
<feature type="transmembrane region" description="Helical" evidence="1">
    <location>
        <begin position="256"/>
        <end position="278"/>
    </location>
</feature>
<dbReference type="Proteomes" id="UP000581408">
    <property type="component" value="Unassembled WGS sequence"/>
</dbReference>
<reference evidence="2 3" key="1">
    <citation type="submission" date="2020-05" db="EMBL/GenBank/DDBJ databases">
        <title>Descriptions of Corynebacterium xxxx sp. nov., Corynebacterium yyyy sp. nov. and Corynebacterium zzzz sp. nov.</title>
        <authorList>
            <person name="Zhang G."/>
        </authorList>
    </citation>
    <scope>NUCLEOTIDE SEQUENCE [LARGE SCALE GENOMIC DNA]</scope>
    <source>
        <strain evidence="3">zg-915</strain>
    </source>
</reference>
<sequence length="342" mass="39390">MVDIVAGISDQVRANQMLLYDHVGMHMLVSLIEIKDHAFLRTNVQRFEEVTTQIFEETLCRHYKEEGMREPSIRWVNRTLLLTSAVEDLACSNNDSTIPEHWFQQEPRRPVAFGTDAVFWASWGNNMLAHRATARFDLSSVIDSIIHAQFLWCYVTDIERISLGYLELLSSGKNVKNRLVHGVIDLHFELAMESVMRERTRTEAQPHFRAAVESILEAWGYENVHEDIDRRLQRLEHIVRGRSELMQRTQSKTMELTLFVLGVLTLVSLVISLVQTAFAEVSSDDSGIRPSGLIFEWMRDADATLMVTWSLVISVLIILTVRVWPKAVDQRDRKQGYGIHLQ</sequence>
<dbReference type="EMBL" id="JABFEE010000003">
    <property type="protein sequence ID" value="MBA1835020.1"/>
    <property type="molecule type" value="Genomic_DNA"/>
</dbReference>
<proteinExistence type="predicted"/>
<evidence type="ECO:0000256" key="1">
    <source>
        <dbReference type="SAM" id="Phobius"/>
    </source>
</evidence>